<keyword evidence="1" id="KW-0175">Coiled coil</keyword>
<evidence type="ECO:0000256" key="1">
    <source>
        <dbReference type="SAM" id="Coils"/>
    </source>
</evidence>
<dbReference type="EMBL" id="MTKT01002492">
    <property type="protein sequence ID" value="OWM78999.1"/>
    <property type="molecule type" value="Genomic_DNA"/>
</dbReference>
<reference evidence="3" key="1">
    <citation type="journal article" date="2017" name="Plant J.">
        <title>The pomegranate (Punica granatum L.) genome and the genomics of punicalagin biosynthesis.</title>
        <authorList>
            <person name="Qin G."/>
            <person name="Xu C."/>
            <person name="Ming R."/>
            <person name="Tang H."/>
            <person name="Guyot R."/>
            <person name="Kramer E.M."/>
            <person name="Hu Y."/>
            <person name="Yi X."/>
            <person name="Qi Y."/>
            <person name="Xu X."/>
            <person name="Gao Z."/>
            <person name="Pan H."/>
            <person name="Jian J."/>
            <person name="Tian Y."/>
            <person name="Yue Z."/>
            <person name="Xu Y."/>
        </authorList>
    </citation>
    <scope>NUCLEOTIDE SEQUENCE [LARGE SCALE GENOMIC DNA]</scope>
    <source>
        <strain evidence="3">cv. Dabenzi</strain>
    </source>
</reference>
<gene>
    <name evidence="2" type="ORF">CDL15_Pgr003170</name>
</gene>
<proteinExistence type="predicted"/>
<dbReference type="AlphaFoldDB" id="A0A218X2N9"/>
<accession>A0A218X2N9</accession>
<feature type="coiled-coil region" evidence="1">
    <location>
        <begin position="4"/>
        <end position="42"/>
    </location>
</feature>
<name>A0A218X2N9_PUNGR</name>
<sequence length="67" mass="7857">MKKNRETHLSYKELLEKLTREEEELKKKLEETRSRKAELISDWEALTAKSVETKSKYISQKTEATGG</sequence>
<dbReference type="Proteomes" id="UP000197138">
    <property type="component" value="Unassembled WGS sequence"/>
</dbReference>
<protein>
    <submittedName>
        <fullName evidence="2">Uncharacterized protein</fullName>
    </submittedName>
</protein>
<evidence type="ECO:0000313" key="3">
    <source>
        <dbReference type="Proteomes" id="UP000197138"/>
    </source>
</evidence>
<evidence type="ECO:0000313" key="2">
    <source>
        <dbReference type="EMBL" id="OWM78999.1"/>
    </source>
</evidence>
<organism evidence="2 3">
    <name type="scientific">Punica granatum</name>
    <name type="common">Pomegranate</name>
    <dbReference type="NCBI Taxonomy" id="22663"/>
    <lineage>
        <taxon>Eukaryota</taxon>
        <taxon>Viridiplantae</taxon>
        <taxon>Streptophyta</taxon>
        <taxon>Embryophyta</taxon>
        <taxon>Tracheophyta</taxon>
        <taxon>Spermatophyta</taxon>
        <taxon>Magnoliopsida</taxon>
        <taxon>eudicotyledons</taxon>
        <taxon>Gunneridae</taxon>
        <taxon>Pentapetalae</taxon>
        <taxon>rosids</taxon>
        <taxon>malvids</taxon>
        <taxon>Myrtales</taxon>
        <taxon>Lythraceae</taxon>
        <taxon>Punica</taxon>
    </lineage>
</organism>
<comment type="caution">
    <text evidence="2">The sequence shown here is derived from an EMBL/GenBank/DDBJ whole genome shotgun (WGS) entry which is preliminary data.</text>
</comment>